<sequence>MAISLENNFEIDDLTFLSGTIPSKKDDEIERDFIIKNIEQTFNNSNNIIMIEGLGATGKTTLLSQFARKHKSNCISFFIGEDYWKSNISYFLTELCLQMEAVCSPALKKRLEGYDIEDLADRDLKQLFSRLYSDLVRQSKNSGSIFYFVVDGLDKISTENKEESILKYIPLGDEGVYILLSSEKGHSYEFTYSPLQIPFFSRPEVNMLLSKYLSEDDINTVYIASDGMPGYINEILRQLKITDNIKDVINNLPSSFKRLLEKNWSQYDSTDIDFTDLLSLLAFSPEKLLKDDVIKIIKISNNQLEAYIEQTSFLFVNEGYLELLSPYKNFLKEKLEENKIYITQKMIKFYEINSEQTSSVVYLPRLYQENQDYDALVNLIDTTYLRNTLKTTQQISLVRENLNILSSMTYKNKDWQLLSWTILTDSVFTEIVHTTPKIESQIKALLSLDSYEEALKLAYLCELPEDRLILLSHICRFMKKAGIDISKDLIKSIEESINLIDNTVGLSEQLINKLLNICSNLFSINAALSLKLLERVVEKTGDNVKKDKLMDYLLVRLLFRVDDEDEGVNQLKDRIGDYELQDLLKITNDIEEENYEEVINQVKNISDTSAKLFYLSNWCMKNKSNKNIITVVDYALQIMTESDEYTPTLKLLKQFSEVLTKSTEYDKISKLIEKIENLKFTILKNPFVDYANLELVLSKIENNWSTDLAEERFYKIYFELDEIQDEDTKCLVLIYLIEAQSELFSDDHQLFSDLKDQLVVSYNKLLTASADHYKITKKILSKLTEFDKSLAFRFAQKLNTKQRRFKAYQEIIDTHSKNQNIDFNFVLDILEEIDDKRHKDWVFVRFLKNCVVSNAPAPNDIKGKIFGIVKNIRSNIGKTLAFGHYLNIISGDENKSQAAFNELIISLQKIDKQSDKKDIGYRIVQILSESHRDLAIELYEKINKEYDQEGNIFDTRLHDVFTKVTEMLIRMIPDILKSEDYRFKINYIKSSIASIPSSHEQCKLLTSLALRCEANGKNEYIGEISEKCFDILETVDDPETYSKIIIDIAPLLYIYEENILFEKLENVNSIFLHDEAIANTIQYILTKRPSEDPIDGKSSLHKVNYPEALNICNLIGKVTNDVNIYYLISCLVDAMIEPTSNNSYKSLLREKQLLTITQKLVQIINNKLPDNLNIKHNGYKIACFGYLTKLRDTSSNKATERWETLFPSRNELKRSATNINNISDRIFVLTTLGGAWHKTNPDLGITCIREAEKHLNEINNLTDRVSKYETVAESYQDTSNKKAAKFVIEEAMRIVKNCSSEEGRDQLLGGLIDLAHTINPELAQSFASSIDSSDSLINLNEKLITLNLHSDPKKVENYKNKETNRVLNELYTKMMRTICSGKGSSQHDEVIGQYINLSLGNRFETIILGLSWYIENKIISFKNHTQSTLNDLFMTSLQLLDLIRSVEVSLYDNKSTNQEVGMYKLLSQTSVFTFGLEEQKEAYDFIKNWISENAKNYLKIYDPYFNEEMLGFIKSIVSDCRVFIYTSIKTNELENLPERYNSYWYDICDQVPPETHFHIYSTKSGNTPLHDRFIIGEKSGLNLGTSLSGLGSKFSTIKVLDIEEKEKIETEIIGPLTTMPPTEYKQEKLLMKVFSL</sequence>
<evidence type="ECO:0000256" key="2">
    <source>
        <dbReference type="SAM" id="Coils"/>
    </source>
</evidence>
<dbReference type="Proteomes" id="UP000245624">
    <property type="component" value="Unassembled WGS sequence"/>
</dbReference>
<keyword evidence="2" id="KW-0175">Coiled coil</keyword>
<accession>A0A317L3M9</accession>
<dbReference type="Gene3D" id="3.40.50.300">
    <property type="entry name" value="P-loop containing nucleotide triphosphate hydrolases"/>
    <property type="match status" value="1"/>
</dbReference>
<organism evidence="4 5">
    <name type="scientific">Gracilibacillus dipsosauri</name>
    <dbReference type="NCBI Taxonomy" id="178340"/>
    <lineage>
        <taxon>Bacteria</taxon>
        <taxon>Bacillati</taxon>
        <taxon>Bacillota</taxon>
        <taxon>Bacilli</taxon>
        <taxon>Bacillales</taxon>
        <taxon>Bacillaceae</taxon>
        <taxon>Gracilibacillus</taxon>
    </lineage>
</organism>
<dbReference type="InterPro" id="IPR027417">
    <property type="entry name" value="P-loop_NTPase"/>
</dbReference>
<dbReference type="InterPro" id="IPR056884">
    <property type="entry name" value="NPHP3-like_N"/>
</dbReference>
<comment type="caution">
    <text evidence="4">The sequence shown here is derived from an EMBL/GenBank/DDBJ whole genome shotgun (WGS) entry which is preliminary data.</text>
</comment>
<evidence type="ECO:0000313" key="5">
    <source>
        <dbReference type="Proteomes" id="UP000245624"/>
    </source>
</evidence>
<evidence type="ECO:0000313" key="4">
    <source>
        <dbReference type="EMBL" id="PWU70437.1"/>
    </source>
</evidence>
<keyword evidence="1" id="KW-0677">Repeat</keyword>
<reference evidence="4 5" key="1">
    <citation type="submission" date="2018-05" db="EMBL/GenBank/DDBJ databases">
        <title>Genomic analysis of Gracilibacillus dipsosauri DD1 reveals novel features of a salt-tolerant amylase.</title>
        <authorList>
            <person name="Deutch C.E."/>
            <person name="Yang S."/>
        </authorList>
    </citation>
    <scope>NUCLEOTIDE SEQUENCE [LARGE SCALE GENOMIC DNA]</scope>
    <source>
        <strain evidence="4 5">DD1</strain>
    </source>
</reference>
<dbReference type="OrthoDB" id="7055454at2"/>
<feature type="domain" description="Nephrocystin 3-like N-terminal" evidence="3">
    <location>
        <begin position="43"/>
        <end position="165"/>
    </location>
</feature>
<evidence type="ECO:0000256" key="1">
    <source>
        <dbReference type="ARBA" id="ARBA00022737"/>
    </source>
</evidence>
<evidence type="ECO:0000259" key="3">
    <source>
        <dbReference type="Pfam" id="PF24883"/>
    </source>
</evidence>
<dbReference type="Pfam" id="PF24883">
    <property type="entry name" value="NPHP3_N"/>
    <property type="match status" value="1"/>
</dbReference>
<keyword evidence="5" id="KW-1185">Reference proteome</keyword>
<proteinExistence type="predicted"/>
<name>A0A317L3M9_9BACI</name>
<dbReference type="EMBL" id="QGTD01000001">
    <property type="protein sequence ID" value="PWU70437.1"/>
    <property type="molecule type" value="Genomic_DNA"/>
</dbReference>
<feature type="coiled-coil region" evidence="2">
    <location>
        <begin position="1251"/>
        <end position="1278"/>
    </location>
</feature>
<protein>
    <recommendedName>
        <fullName evidence="3">Nephrocystin 3-like N-terminal domain-containing protein</fullName>
    </recommendedName>
</protein>
<dbReference type="RefSeq" id="WP_109982964.1">
    <property type="nucleotide sequence ID" value="NZ_QGTD01000001.1"/>
</dbReference>
<dbReference type="SUPFAM" id="SSF52540">
    <property type="entry name" value="P-loop containing nucleoside triphosphate hydrolases"/>
    <property type="match status" value="1"/>
</dbReference>
<gene>
    <name evidence="4" type="ORF">DLJ74_00980</name>
</gene>